<evidence type="ECO:0000256" key="5">
    <source>
        <dbReference type="ARBA" id="ARBA00022723"/>
    </source>
</evidence>
<dbReference type="HOGENOM" id="CLU_026673_20_2_1"/>
<keyword evidence="6 11" id="KW-0862">Zinc</keyword>
<dbReference type="CDD" id="cd05283">
    <property type="entry name" value="CAD1"/>
    <property type="match status" value="1"/>
</dbReference>
<evidence type="ECO:0000256" key="3">
    <source>
        <dbReference type="ARBA" id="ARBA00011738"/>
    </source>
</evidence>
<dbReference type="SUPFAM" id="SSF51735">
    <property type="entry name" value="NAD(P)-binding Rossmann-fold domains"/>
    <property type="match status" value="1"/>
</dbReference>
<dbReference type="GO" id="GO:0006066">
    <property type="term" value="P:alcohol metabolic process"/>
    <property type="evidence" value="ECO:0007669"/>
    <property type="project" value="UniProtKB-ARBA"/>
</dbReference>
<dbReference type="GO" id="GO:0008270">
    <property type="term" value="F:zinc ion binding"/>
    <property type="evidence" value="ECO:0007669"/>
    <property type="project" value="InterPro"/>
</dbReference>
<evidence type="ECO:0000256" key="10">
    <source>
        <dbReference type="ARBA" id="ARBA00050997"/>
    </source>
</evidence>
<evidence type="ECO:0000313" key="13">
    <source>
        <dbReference type="EMBL" id="KIW19407.1"/>
    </source>
</evidence>
<dbReference type="InterPro" id="IPR013149">
    <property type="entry name" value="ADH-like_C"/>
</dbReference>
<dbReference type="Pfam" id="PF08240">
    <property type="entry name" value="ADH_N"/>
    <property type="match status" value="1"/>
</dbReference>
<dbReference type="PANTHER" id="PTHR42683">
    <property type="entry name" value="ALDEHYDE REDUCTASE"/>
    <property type="match status" value="1"/>
</dbReference>
<evidence type="ECO:0000256" key="7">
    <source>
        <dbReference type="ARBA" id="ARBA00022857"/>
    </source>
</evidence>
<reference evidence="13 14" key="1">
    <citation type="submission" date="2015-01" db="EMBL/GenBank/DDBJ databases">
        <title>The Genome Sequence of Exophiala spinifera CBS89968.</title>
        <authorList>
            <consortium name="The Broad Institute Genomics Platform"/>
            <person name="Cuomo C."/>
            <person name="de Hoog S."/>
            <person name="Gorbushina A."/>
            <person name="Stielow B."/>
            <person name="Teixiera M."/>
            <person name="Abouelleil A."/>
            <person name="Chapman S.B."/>
            <person name="Priest M."/>
            <person name="Young S.K."/>
            <person name="Wortman J."/>
            <person name="Nusbaum C."/>
            <person name="Birren B."/>
        </authorList>
    </citation>
    <scope>NUCLEOTIDE SEQUENCE [LARGE SCALE GENOMIC DNA]</scope>
    <source>
        <strain evidence="13 14">CBS 89968</strain>
    </source>
</reference>
<dbReference type="GeneID" id="27330785"/>
<dbReference type="SUPFAM" id="SSF50129">
    <property type="entry name" value="GroES-like"/>
    <property type="match status" value="1"/>
</dbReference>
<dbReference type="PROSITE" id="PS00059">
    <property type="entry name" value="ADH_ZINC"/>
    <property type="match status" value="1"/>
</dbReference>
<keyword evidence="5 11" id="KW-0479">Metal-binding</keyword>
<evidence type="ECO:0000256" key="1">
    <source>
        <dbReference type="ARBA" id="ARBA00001947"/>
    </source>
</evidence>
<dbReference type="InterPro" id="IPR047109">
    <property type="entry name" value="CAD-like"/>
</dbReference>
<comment type="similarity">
    <text evidence="2 11">Belongs to the zinc-containing alcohol dehydrogenase family.</text>
</comment>
<dbReference type="Proteomes" id="UP000053328">
    <property type="component" value="Unassembled WGS sequence"/>
</dbReference>
<dbReference type="OrthoDB" id="1879366at2759"/>
<proteinExistence type="inferred from homology"/>
<accession>A0A0D2A3D7</accession>
<dbReference type="InterPro" id="IPR002328">
    <property type="entry name" value="ADH_Zn_CS"/>
</dbReference>
<evidence type="ECO:0000256" key="11">
    <source>
        <dbReference type="RuleBase" id="RU361277"/>
    </source>
</evidence>
<dbReference type="AlphaFoldDB" id="A0A0D2A3D7"/>
<evidence type="ECO:0000313" key="14">
    <source>
        <dbReference type="Proteomes" id="UP000053328"/>
    </source>
</evidence>
<dbReference type="RefSeq" id="XP_016239623.1">
    <property type="nucleotide sequence ID" value="XM_016378053.1"/>
</dbReference>
<organism evidence="13 14">
    <name type="scientific">Exophiala spinifera</name>
    <dbReference type="NCBI Taxonomy" id="91928"/>
    <lineage>
        <taxon>Eukaryota</taxon>
        <taxon>Fungi</taxon>
        <taxon>Dikarya</taxon>
        <taxon>Ascomycota</taxon>
        <taxon>Pezizomycotina</taxon>
        <taxon>Eurotiomycetes</taxon>
        <taxon>Chaetothyriomycetidae</taxon>
        <taxon>Chaetothyriales</taxon>
        <taxon>Herpotrichiellaceae</taxon>
        <taxon>Exophiala</taxon>
    </lineage>
</organism>
<evidence type="ECO:0000256" key="4">
    <source>
        <dbReference type="ARBA" id="ARBA00022553"/>
    </source>
</evidence>
<keyword evidence="8" id="KW-0560">Oxidoreductase</keyword>
<dbReference type="InterPro" id="IPR036291">
    <property type="entry name" value="NAD(P)-bd_dom_sf"/>
</dbReference>
<comment type="cofactor">
    <cofactor evidence="1 11">
        <name>Zn(2+)</name>
        <dbReference type="ChEBI" id="CHEBI:29105"/>
    </cofactor>
</comment>
<name>A0A0D2A3D7_9EURO</name>
<dbReference type="FunFam" id="3.40.50.720:FF:000158">
    <property type="entry name" value="Zinc-binding alcohol dehydrogenase"/>
    <property type="match status" value="1"/>
</dbReference>
<keyword evidence="4" id="KW-0597">Phosphoprotein</keyword>
<comment type="subunit">
    <text evidence="3">Homodimer.</text>
</comment>
<evidence type="ECO:0000256" key="9">
    <source>
        <dbReference type="ARBA" id="ARBA00024074"/>
    </source>
</evidence>
<dbReference type="InterPro" id="IPR011032">
    <property type="entry name" value="GroES-like_sf"/>
</dbReference>
<dbReference type="Gene3D" id="3.40.50.720">
    <property type="entry name" value="NAD(P)-binding Rossmann-like Domain"/>
    <property type="match status" value="1"/>
</dbReference>
<feature type="domain" description="Enoyl reductase (ER)" evidence="12">
    <location>
        <begin position="17"/>
        <end position="354"/>
    </location>
</feature>
<dbReference type="VEuPathDB" id="FungiDB:PV08_03702"/>
<evidence type="ECO:0000256" key="2">
    <source>
        <dbReference type="ARBA" id="ARBA00008072"/>
    </source>
</evidence>
<keyword evidence="7" id="KW-0521">NADP</keyword>
<evidence type="ECO:0000259" key="12">
    <source>
        <dbReference type="SMART" id="SM00829"/>
    </source>
</evidence>
<comment type="catalytic activity">
    <reaction evidence="10">
        <text>a primary alcohol + NADP(+) = an aldehyde + NADPH + H(+)</text>
        <dbReference type="Rhea" id="RHEA:15937"/>
        <dbReference type="ChEBI" id="CHEBI:15378"/>
        <dbReference type="ChEBI" id="CHEBI:15734"/>
        <dbReference type="ChEBI" id="CHEBI:17478"/>
        <dbReference type="ChEBI" id="CHEBI:57783"/>
        <dbReference type="ChEBI" id="CHEBI:58349"/>
        <dbReference type="EC" id="1.1.1.2"/>
    </reaction>
    <physiologicalReaction direction="left-to-right" evidence="10">
        <dbReference type="Rhea" id="RHEA:15938"/>
    </physiologicalReaction>
    <physiologicalReaction direction="right-to-left" evidence="10">
        <dbReference type="Rhea" id="RHEA:15939"/>
    </physiologicalReaction>
</comment>
<dbReference type="EMBL" id="KN847493">
    <property type="protein sequence ID" value="KIW19407.1"/>
    <property type="molecule type" value="Genomic_DNA"/>
</dbReference>
<dbReference type="Pfam" id="PF00107">
    <property type="entry name" value="ADH_zinc_N"/>
    <property type="match status" value="1"/>
</dbReference>
<evidence type="ECO:0000256" key="8">
    <source>
        <dbReference type="ARBA" id="ARBA00023002"/>
    </source>
</evidence>
<dbReference type="InterPro" id="IPR013154">
    <property type="entry name" value="ADH-like_N"/>
</dbReference>
<sequence>MSTDYKFHGWVGLGKDSANGHMVWREFTPKPFEETDVDIKITHCGICGSDLHTLRSGWGPTLYPVVVGHEIVGTVVRVGPKAEGGIVVGDRVGVGAQSMSCLRPDCDECSHDFENYCQNGQTGTYNSKYRDGSKSYGGYADYWRGPSHFVFRIPDALPSDIAAPMLCGGITAFSPLLHHKAGPGKTVGIIGVGGLGHFGIMGAKVLGADKVVAISRTSTKKADALKMGADDFIATDEDKGWNRDHRKSLDIIVSTVSSPKMPLQQYLQLLRVGGVFVQIGAPEDKLPAVNGFQLLGKRCSITGSSIGSPKEIRYMLDLFAEKGVRTWNNNVPMKDANRAIVDMEAGKARYRYVLVNEQHASRL</sequence>
<dbReference type="GO" id="GO:0008106">
    <property type="term" value="F:alcohol dehydrogenase (NADP+) activity"/>
    <property type="evidence" value="ECO:0007669"/>
    <property type="project" value="UniProtKB-EC"/>
</dbReference>
<protein>
    <recommendedName>
        <fullName evidence="9">alcohol dehydrogenase (NADP(+))</fullName>
        <ecNumber evidence="9">1.1.1.2</ecNumber>
    </recommendedName>
</protein>
<dbReference type="SMART" id="SM00829">
    <property type="entry name" value="PKS_ER"/>
    <property type="match status" value="1"/>
</dbReference>
<keyword evidence="14" id="KW-1185">Reference proteome</keyword>
<gene>
    <name evidence="13" type="ORF">PV08_03702</name>
</gene>
<dbReference type="Gene3D" id="3.90.180.10">
    <property type="entry name" value="Medium-chain alcohol dehydrogenases, catalytic domain"/>
    <property type="match status" value="1"/>
</dbReference>
<dbReference type="STRING" id="91928.A0A0D2A3D7"/>
<evidence type="ECO:0000256" key="6">
    <source>
        <dbReference type="ARBA" id="ARBA00022833"/>
    </source>
</evidence>
<dbReference type="EC" id="1.1.1.2" evidence="9"/>
<dbReference type="InterPro" id="IPR020843">
    <property type="entry name" value="ER"/>
</dbReference>